<keyword evidence="5 11" id="KW-0378">Hydrolase</keyword>
<reference evidence="13 14" key="1">
    <citation type="journal article" date="2024" name="J Genomics">
        <title>Draft genome sequencing and assembly of Favolaschia claudopus CIRM-BRFM 2984 isolated from oak limbs.</title>
        <authorList>
            <person name="Navarro D."/>
            <person name="Drula E."/>
            <person name="Chaduli D."/>
            <person name="Cazenave R."/>
            <person name="Ahrendt S."/>
            <person name="Wang J."/>
            <person name="Lipzen A."/>
            <person name="Daum C."/>
            <person name="Barry K."/>
            <person name="Grigoriev I.V."/>
            <person name="Favel A."/>
            <person name="Rosso M.N."/>
            <person name="Martin F."/>
        </authorList>
    </citation>
    <scope>NUCLEOTIDE SEQUENCE [LARGE SCALE GENOMIC DNA]</scope>
    <source>
        <strain evidence="13 14">CIRM-BRFM 2984</strain>
    </source>
</reference>
<evidence type="ECO:0000256" key="7">
    <source>
        <dbReference type="ARBA" id="ARBA00023295"/>
    </source>
</evidence>
<evidence type="ECO:0000256" key="5">
    <source>
        <dbReference type="ARBA" id="ARBA00022801"/>
    </source>
</evidence>
<comment type="catalytic activity">
    <reaction evidence="9">
        <text>(1,4-alpha-D-galacturonosyl)n+m + H2O = (1,4-alpha-D-galacturonosyl)n + (1,4-alpha-D-galacturonosyl)m.</text>
        <dbReference type="EC" id="3.2.1.15"/>
    </reaction>
</comment>
<sequence length="447" mass="45198">MASAIVPHLDTTACGPRIYPPVHINNSLAPARQHEVGKIASWLFSPGPATSCDTATLDNNTTTSLLATPLKMLTTLVILATTFLSCSAVVIPEEPGLNGPRRIGKRCTGTIKSLADVAAAQQCTTINIGGFTVPAGQTFTLAAPDGAVVSLTGALTFGFQMILLSEPFLRLTSSTIQVNGNGHELVGQGELYWDGQGGNGGVTKPAPMLRINNGGSFSNIKIKNSPARAISVGGNSLTVSGINIDNSDGDAPNSKSGSSAAGHNTDGFDVSAHDVTLSGNTIKNQDDCLAINRGTNIVFTGNTCSGGHGISIGSVNSNTTVSGVQITGNTVTNSANGLRIKTIATATGSLVSNVVYSNNKLSSITQFGVIIDQSYPSTLGTPGTGVVISGVSFSGSNTIAVGSSAKRVSVNCGSTSSCTGKWDFSGLTVTGGSAGTIKNAPVSGGSF</sequence>
<evidence type="ECO:0000256" key="4">
    <source>
        <dbReference type="ARBA" id="ARBA00022737"/>
    </source>
</evidence>
<evidence type="ECO:0000256" key="3">
    <source>
        <dbReference type="ARBA" id="ARBA00022729"/>
    </source>
</evidence>
<feature type="compositionally biased region" description="Polar residues" evidence="12">
    <location>
        <begin position="253"/>
        <end position="262"/>
    </location>
</feature>
<dbReference type="InterPro" id="IPR050434">
    <property type="entry name" value="Glycosyl_hydrlase_28"/>
</dbReference>
<protein>
    <recommendedName>
        <fullName evidence="2">endo-polygalacturonase</fullName>
        <ecNumber evidence="2">3.2.1.15</ecNumber>
    </recommendedName>
</protein>
<evidence type="ECO:0000256" key="10">
    <source>
        <dbReference type="PROSITE-ProRule" id="PRU10052"/>
    </source>
</evidence>
<dbReference type="AlphaFoldDB" id="A0AAW0ALD9"/>
<dbReference type="GO" id="GO:0045490">
    <property type="term" value="P:pectin catabolic process"/>
    <property type="evidence" value="ECO:0007669"/>
    <property type="project" value="UniProtKB-ARBA"/>
</dbReference>
<dbReference type="InterPro" id="IPR006626">
    <property type="entry name" value="PbH1"/>
</dbReference>
<dbReference type="GO" id="GO:0071555">
    <property type="term" value="P:cell wall organization"/>
    <property type="evidence" value="ECO:0007669"/>
    <property type="project" value="UniProtKB-KW"/>
</dbReference>
<dbReference type="InterPro" id="IPR000743">
    <property type="entry name" value="Glyco_hydro_28"/>
</dbReference>
<dbReference type="PANTHER" id="PTHR31884:SF1">
    <property type="entry name" value="POLYGALACTURONASE"/>
    <property type="match status" value="1"/>
</dbReference>
<dbReference type="InterPro" id="IPR011050">
    <property type="entry name" value="Pectin_lyase_fold/virulence"/>
</dbReference>
<keyword evidence="3" id="KW-0732">Signal</keyword>
<proteinExistence type="inferred from homology"/>
<keyword evidence="14" id="KW-1185">Reference proteome</keyword>
<comment type="caution">
    <text evidence="13">The sequence shown here is derived from an EMBL/GenBank/DDBJ whole genome shotgun (WGS) entry which is preliminary data.</text>
</comment>
<evidence type="ECO:0000256" key="9">
    <source>
        <dbReference type="ARBA" id="ARBA00034074"/>
    </source>
</evidence>
<evidence type="ECO:0000256" key="6">
    <source>
        <dbReference type="ARBA" id="ARBA00023157"/>
    </source>
</evidence>
<feature type="active site" evidence="10">
    <location>
        <position position="308"/>
    </location>
</feature>
<evidence type="ECO:0000256" key="8">
    <source>
        <dbReference type="ARBA" id="ARBA00023316"/>
    </source>
</evidence>
<keyword evidence="8" id="KW-0961">Cell wall biogenesis/degradation</keyword>
<dbReference type="SMART" id="SM00710">
    <property type="entry name" value="PbH1"/>
    <property type="match status" value="6"/>
</dbReference>
<keyword evidence="6" id="KW-1015">Disulfide bond</keyword>
<evidence type="ECO:0000313" key="13">
    <source>
        <dbReference type="EMBL" id="KAK7013994.1"/>
    </source>
</evidence>
<dbReference type="EMBL" id="JAWWNJ010000058">
    <property type="protein sequence ID" value="KAK7013994.1"/>
    <property type="molecule type" value="Genomic_DNA"/>
</dbReference>
<dbReference type="PANTHER" id="PTHR31884">
    <property type="entry name" value="POLYGALACTURONASE"/>
    <property type="match status" value="1"/>
</dbReference>
<keyword evidence="4" id="KW-0677">Repeat</keyword>
<evidence type="ECO:0000256" key="2">
    <source>
        <dbReference type="ARBA" id="ARBA00012736"/>
    </source>
</evidence>
<name>A0AAW0ALD9_9AGAR</name>
<dbReference type="EC" id="3.2.1.15" evidence="2"/>
<comment type="similarity">
    <text evidence="1 11">Belongs to the glycosyl hydrolase 28 family.</text>
</comment>
<dbReference type="Proteomes" id="UP001362999">
    <property type="component" value="Unassembled WGS sequence"/>
</dbReference>
<dbReference type="SUPFAM" id="SSF51126">
    <property type="entry name" value="Pectin lyase-like"/>
    <property type="match status" value="1"/>
</dbReference>
<dbReference type="GO" id="GO:0004650">
    <property type="term" value="F:polygalacturonase activity"/>
    <property type="evidence" value="ECO:0007669"/>
    <property type="project" value="UniProtKB-EC"/>
</dbReference>
<evidence type="ECO:0000313" key="14">
    <source>
        <dbReference type="Proteomes" id="UP001362999"/>
    </source>
</evidence>
<feature type="region of interest" description="Disordered" evidence="12">
    <location>
        <begin position="243"/>
        <end position="265"/>
    </location>
</feature>
<accession>A0AAW0ALD9</accession>
<dbReference type="Gene3D" id="2.160.20.10">
    <property type="entry name" value="Single-stranded right-handed beta-helix, Pectin lyase-like"/>
    <property type="match status" value="1"/>
</dbReference>
<keyword evidence="7 11" id="KW-0326">Glycosidase</keyword>
<organism evidence="13 14">
    <name type="scientific">Favolaschia claudopus</name>
    <dbReference type="NCBI Taxonomy" id="2862362"/>
    <lineage>
        <taxon>Eukaryota</taxon>
        <taxon>Fungi</taxon>
        <taxon>Dikarya</taxon>
        <taxon>Basidiomycota</taxon>
        <taxon>Agaricomycotina</taxon>
        <taxon>Agaricomycetes</taxon>
        <taxon>Agaricomycetidae</taxon>
        <taxon>Agaricales</taxon>
        <taxon>Marasmiineae</taxon>
        <taxon>Mycenaceae</taxon>
        <taxon>Favolaschia</taxon>
    </lineage>
</organism>
<evidence type="ECO:0000256" key="11">
    <source>
        <dbReference type="RuleBase" id="RU361169"/>
    </source>
</evidence>
<dbReference type="GO" id="GO:0005576">
    <property type="term" value="C:extracellular region"/>
    <property type="evidence" value="ECO:0007669"/>
    <property type="project" value="TreeGrafter"/>
</dbReference>
<evidence type="ECO:0000256" key="12">
    <source>
        <dbReference type="SAM" id="MobiDB-lite"/>
    </source>
</evidence>
<gene>
    <name evidence="13" type="ORF">R3P38DRAFT_3004400</name>
</gene>
<dbReference type="InterPro" id="IPR012334">
    <property type="entry name" value="Pectin_lyas_fold"/>
</dbReference>
<dbReference type="PROSITE" id="PS00502">
    <property type="entry name" value="POLYGALACTURONASE"/>
    <property type="match status" value="1"/>
</dbReference>
<dbReference type="Pfam" id="PF00295">
    <property type="entry name" value="Glyco_hydro_28"/>
    <property type="match status" value="1"/>
</dbReference>
<evidence type="ECO:0000256" key="1">
    <source>
        <dbReference type="ARBA" id="ARBA00008834"/>
    </source>
</evidence>